<comment type="catalytic activity">
    <reaction evidence="10">
        <text>6 Fe(III)-[cytochrome c] + NH4(+) + 2 H2O = 6 Fe(II)-[cytochrome c] + nitrite + 8 H(+)</text>
        <dbReference type="Rhea" id="RHEA:13089"/>
        <dbReference type="Rhea" id="RHEA-COMP:10350"/>
        <dbReference type="Rhea" id="RHEA-COMP:14399"/>
        <dbReference type="ChEBI" id="CHEBI:15377"/>
        <dbReference type="ChEBI" id="CHEBI:15378"/>
        <dbReference type="ChEBI" id="CHEBI:16301"/>
        <dbReference type="ChEBI" id="CHEBI:28938"/>
        <dbReference type="ChEBI" id="CHEBI:29033"/>
        <dbReference type="ChEBI" id="CHEBI:29034"/>
        <dbReference type="EC" id="1.7.2.2"/>
    </reaction>
</comment>
<keyword evidence="12" id="KW-1185">Reference proteome</keyword>
<evidence type="ECO:0000256" key="4">
    <source>
        <dbReference type="ARBA" id="ARBA00022617"/>
    </source>
</evidence>
<dbReference type="PROSITE" id="PS51257">
    <property type="entry name" value="PROKAR_LIPOPROTEIN"/>
    <property type="match status" value="1"/>
</dbReference>
<comment type="caution">
    <text evidence="11">The sequence shown here is derived from an EMBL/GenBank/DDBJ whole genome shotgun (WGS) entry which is preliminary data.</text>
</comment>
<dbReference type="EC" id="1.7.2.2" evidence="3"/>
<evidence type="ECO:0000256" key="10">
    <source>
        <dbReference type="ARBA" id="ARBA00049131"/>
    </source>
</evidence>
<dbReference type="PANTHER" id="PTHR30633">
    <property type="entry name" value="CYTOCHROME C-552 RESPIRATORY NITRITE REDUCTASE"/>
    <property type="match status" value="1"/>
</dbReference>
<dbReference type="GO" id="GO:0046872">
    <property type="term" value="F:metal ion binding"/>
    <property type="evidence" value="ECO:0007669"/>
    <property type="project" value="UniProtKB-KW"/>
</dbReference>
<evidence type="ECO:0000313" key="12">
    <source>
        <dbReference type="Proteomes" id="UP000315440"/>
    </source>
</evidence>
<evidence type="ECO:0000313" key="11">
    <source>
        <dbReference type="EMBL" id="TWT90159.1"/>
    </source>
</evidence>
<dbReference type="GO" id="GO:0030288">
    <property type="term" value="C:outer membrane-bounded periplasmic space"/>
    <property type="evidence" value="ECO:0007669"/>
    <property type="project" value="TreeGrafter"/>
</dbReference>
<dbReference type="Gene3D" id="1.20.140.10">
    <property type="entry name" value="Butyryl-CoA Dehydrogenase, subunit A, domain 3"/>
    <property type="match status" value="1"/>
</dbReference>
<dbReference type="Proteomes" id="UP000315440">
    <property type="component" value="Unassembled WGS sequence"/>
</dbReference>
<evidence type="ECO:0000256" key="2">
    <source>
        <dbReference type="ARBA" id="ARBA00009288"/>
    </source>
</evidence>
<evidence type="ECO:0000256" key="9">
    <source>
        <dbReference type="ARBA" id="ARBA00023004"/>
    </source>
</evidence>
<dbReference type="InterPro" id="IPR036280">
    <property type="entry name" value="Multihaem_cyt_sf"/>
</dbReference>
<gene>
    <name evidence="11" type="primary">nrfA</name>
    <name evidence="11" type="ORF">Mal64_05430</name>
</gene>
<dbReference type="CDD" id="cd00548">
    <property type="entry name" value="NrfA-like"/>
    <property type="match status" value="1"/>
</dbReference>
<evidence type="ECO:0000256" key="5">
    <source>
        <dbReference type="ARBA" id="ARBA00022723"/>
    </source>
</evidence>
<name>A0A5C5ZRL9_9BACT</name>
<keyword evidence="5" id="KW-0479">Metal-binding</keyword>
<keyword evidence="6" id="KW-0732">Signal</keyword>
<proteinExistence type="inferred from homology"/>
<dbReference type="SUPFAM" id="SSF48695">
    <property type="entry name" value="Multiheme cytochromes"/>
    <property type="match status" value="1"/>
</dbReference>
<keyword evidence="9" id="KW-0408">Iron</keyword>
<dbReference type="GO" id="GO:0042279">
    <property type="term" value="F:nitrite reductase (cytochrome, ammonia-forming) activity"/>
    <property type="evidence" value="ECO:0007669"/>
    <property type="project" value="UniProtKB-EC"/>
</dbReference>
<comment type="similarity">
    <text evidence="2">Belongs to the cytochrome c-552 family.</text>
</comment>
<dbReference type="InterPro" id="IPR003321">
    <property type="entry name" value="Cyt_c552"/>
</dbReference>
<keyword evidence="7" id="KW-0106">Calcium</keyword>
<organism evidence="11 12">
    <name type="scientific">Pseudobythopirellula maris</name>
    <dbReference type="NCBI Taxonomy" id="2527991"/>
    <lineage>
        <taxon>Bacteria</taxon>
        <taxon>Pseudomonadati</taxon>
        <taxon>Planctomycetota</taxon>
        <taxon>Planctomycetia</taxon>
        <taxon>Pirellulales</taxon>
        <taxon>Lacipirellulaceae</taxon>
        <taxon>Pseudobythopirellula</taxon>
    </lineage>
</organism>
<accession>A0A5C5ZRL9</accession>
<dbReference type="PIRSF" id="PIRSF000243">
    <property type="entry name" value="Cyt_c552"/>
    <property type="match status" value="1"/>
</dbReference>
<dbReference type="EMBL" id="SJPQ01000001">
    <property type="protein sequence ID" value="TWT90159.1"/>
    <property type="molecule type" value="Genomic_DNA"/>
</dbReference>
<evidence type="ECO:0000256" key="3">
    <source>
        <dbReference type="ARBA" id="ARBA00011887"/>
    </source>
</evidence>
<evidence type="ECO:0000256" key="7">
    <source>
        <dbReference type="ARBA" id="ARBA00022837"/>
    </source>
</evidence>
<dbReference type="Pfam" id="PF02335">
    <property type="entry name" value="Cytochrom_C552"/>
    <property type="match status" value="1"/>
</dbReference>
<keyword evidence="4" id="KW-0349">Heme</keyword>
<reference evidence="11 12" key="1">
    <citation type="submission" date="2019-02" db="EMBL/GenBank/DDBJ databases">
        <title>Deep-cultivation of Planctomycetes and their phenomic and genomic characterization uncovers novel biology.</title>
        <authorList>
            <person name="Wiegand S."/>
            <person name="Jogler M."/>
            <person name="Boedeker C."/>
            <person name="Pinto D."/>
            <person name="Vollmers J."/>
            <person name="Rivas-Marin E."/>
            <person name="Kohn T."/>
            <person name="Peeters S.H."/>
            <person name="Heuer A."/>
            <person name="Rast P."/>
            <person name="Oberbeckmann S."/>
            <person name="Bunk B."/>
            <person name="Jeske O."/>
            <person name="Meyerdierks A."/>
            <person name="Storesund J.E."/>
            <person name="Kallscheuer N."/>
            <person name="Luecker S."/>
            <person name="Lage O.M."/>
            <person name="Pohl T."/>
            <person name="Merkel B.J."/>
            <person name="Hornburger P."/>
            <person name="Mueller R.-W."/>
            <person name="Bruemmer F."/>
            <person name="Labrenz M."/>
            <person name="Spormann A.M."/>
            <person name="Op Den Camp H."/>
            <person name="Overmann J."/>
            <person name="Amann R."/>
            <person name="Jetten M.S.M."/>
            <person name="Mascher T."/>
            <person name="Medema M.H."/>
            <person name="Devos D.P."/>
            <person name="Kaster A.-K."/>
            <person name="Ovreas L."/>
            <person name="Rohde M."/>
            <person name="Galperin M.Y."/>
            <person name="Jogler C."/>
        </authorList>
    </citation>
    <scope>NUCLEOTIDE SEQUENCE [LARGE SCALE GENOMIC DNA]</scope>
    <source>
        <strain evidence="11 12">Mal64</strain>
    </source>
</reference>
<dbReference type="GO" id="GO:0020037">
    <property type="term" value="F:heme binding"/>
    <property type="evidence" value="ECO:0007669"/>
    <property type="project" value="TreeGrafter"/>
</dbReference>
<dbReference type="Gene3D" id="1.10.1130.10">
    <property type="entry name" value="Flavocytochrome C3, Chain A"/>
    <property type="match status" value="1"/>
</dbReference>
<protein>
    <recommendedName>
        <fullName evidence="3">nitrite reductase (cytochrome; ammonia-forming)</fullName>
        <ecNumber evidence="3">1.7.2.2</ecNumber>
    </recommendedName>
</protein>
<keyword evidence="8 11" id="KW-0560">Oxidoreductase</keyword>
<sequence length="465" mass="51954">MKLRTAKITLGALLLVALVSGLACFFAGYMLLNIAERKHEALTPSVRVVEISNDTTDPELWGRNYPLQYDDYLKTADMVQTTYGGSEAMPNVPTDEDPRDIVSKSKLDTVPQLRRMWAGYAFSKDFREERGHAYMLTDQLYTERQKVGQPGTCINCHASTFVAMKELGDGDLFVGFEKLNAMPYMEAKEHLEHPVACIDCHDADTMALRVTRPAFMEGIAAAKAHEGIEDYDVNTMATRHEMRTYVCAQCHVEYYFKGDKKRLTYPWANGLTVDGAYEYYEETGFKDWTHAETGAPMLKAQHPEFETWSQGIHARSGVTCSDCHMPYKRVGATKISDHHVQSPLLNVNNACGTCHKYSDEELVARAESIQTRHRRLVEITLDALVDLIDDIKAAKEAGATDEQLSEAQQHQRKASFYVDYVEAENSSGFHAPQESARILGESINATRLGQVALAQALEGESGAAE</sequence>
<dbReference type="PANTHER" id="PTHR30633:SF0">
    <property type="entry name" value="CYTOCHROME C-552"/>
    <property type="match status" value="1"/>
</dbReference>
<comment type="subcellular location">
    <subcellularLocation>
        <location evidence="1">Cell envelope</location>
    </subcellularLocation>
</comment>
<dbReference type="OrthoDB" id="9780421at2"/>
<evidence type="ECO:0000256" key="1">
    <source>
        <dbReference type="ARBA" id="ARBA00004196"/>
    </source>
</evidence>
<evidence type="ECO:0000256" key="6">
    <source>
        <dbReference type="ARBA" id="ARBA00022729"/>
    </source>
</evidence>
<dbReference type="AlphaFoldDB" id="A0A5C5ZRL9"/>
<dbReference type="GO" id="GO:0019645">
    <property type="term" value="P:anaerobic electron transport chain"/>
    <property type="evidence" value="ECO:0007669"/>
    <property type="project" value="TreeGrafter"/>
</dbReference>
<dbReference type="RefSeq" id="WP_146396668.1">
    <property type="nucleotide sequence ID" value="NZ_SJPQ01000001.1"/>
</dbReference>
<evidence type="ECO:0000256" key="8">
    <source>
        <dbReference type="ARBA" id="ARBA00023002"/>
    </source>
</evidence>